<organism evidence="5 6">
    <name type="scientific">Stutzerimonas degradans</name>
    <dbReference type="NCBI Taxonomy" id="2968968"/>
    <lineage>
        <taxon>Bacteria</taxon>
        <taxon>Pseudomonadati</taxon>
        <taxon>Pseudomonadota</taxon>
        <taxon>Gammaproteobacteria</taxon>
        <taxon>Pseudomonadales</taxon>
        <taxon>Pseudomonadaceae</taxon>
        <taxon>Stutzerimonas</taxon>
    </lineage>
</organism>
<evidence type="ECO:0000256" key="2">
    <source>
        <dbReference type="SAM" id="Coils"/>
    </source>
</evidence>
<evidence type="ECO:0000259" key="4">
    <source>
        <dbReference type="PROSITE" id="PS51832"/>
    </source>
</evidence>
<dbReference type="GO" id="GO:0000160">
    <property type="term" value="P:phosphorelay signal transduction system"/>
    <property type="evidence" value="ECO:0007669"/>
    <property type="project" value="InterPro"/>
</dbReference>
<comment type="caution">
    <text evidence="5">The sequence shown here is derived from an EMBL/GenBank/DDBJ whole genome shotgun (WGS) entry which is preliminary data.</text>
</comment>
<dbReference type="InterPro" id="IPR011006">
    <property type="entry name" value="CheY-like_superfamily"/>
</dbReference>
<dbReference type="CDD" id="cd00077">
    <property type="entry name" value="HDc"/>
    <property type="match status" value="1"/>
</dbReference>
<dbReference type="InterPro" id="IPR052020">
    <property type="entry name" value="Cyclic_di-GMP/3'3'-cGAMP_PDE"/>
</dbReference>
<accession>A0A8E2QFR0</accession>
<dbReference type="SUPFAM" id="SSF109604">
    <property type="entry name" value="HD-domain/PDEase-like"/>
    <property type="match status" value="1"/>
</dbReference>
<feature type="domain" description="HD-GYP" evidence="4">
    <location>
        <begin position="153"/>
        <end position="351"/>
    </location>
</feature>
<dbReference type="InterPro" id="IPR037522">
    <property type="entry name" value="HD_GYP_dom"/>
</dbReference>
<feature type="domain" description="Response regulatory" evidence="3">
    <location>
        <begin position="10"/>
        <end position="126"/>
    </location>
</feature>
<dbReference type="AlphaFoldDB" id="A0A8E2QFR0"/>
<evidence type="ECO:0000313" key="5">
    <source>
        <dbReference type="EMBL" id="PNF76626.1"/>
    </source>
</evidence>
<dbReference type="InterPro" id="IPR001789">
    <property type="entry name" value="Sig_transdc_resp-reg_receiver"/>
</dbReference>
<feature type="coiled-coil region" evidence="2">
    <location>
        <begin position="125"/>
        <end position="152"/>
    </location>
</feature>
<feature type="modified residue" description="4-aspartylphosphate" evidence="1">
    <location>
        <position position="60"/>
    </location>
</feature>
<keyword evidence="6" id="KW-1185">Reference proteome</keyword>
<dbReference type="PROSITE" id="PS50110">
    <property type="entry name" value="RESPONSE_REGULATORY"/>
    <property type="match status" value="1"/>
</dbReference>
<dbReference type="SMART" id="SM00471">
    <property type="entry name" value="HDc"/>
    <property type="match status" value="1"/>
</dbReference>
<dbReference type="SUPFAM" id="SSF52172">
    <property type="entry name" value="CheY-like"/>
    <property type="match status" value="1"/>
</dbReference>
<dbReference type="PANTHER" id="PTHR45228:SF1">
    <property type="entry name" value="CYCLIC DI-GMP PHOSPHODIESTERASE TM_0186"/>
    <property type="match status" value="1"/>
</dbReference>
<evidence type="ECO:0000259" key="3">
    <source>
        <dbReference type="PROSITE" id="PS50110"/>
    </source>
</evidence>
<dbReference type="Proteomes" id="UP000235881">
    <property type="component" value="Unassembled WGS sequence"/>
</dbReference>
<dbReference type="GO" id="GO:0008081">
    <property type="term" value="F:phosphoric diester hydrolase activity"/>
    <property type="evidence" value="ECO:0007669"/>
    <property type="project" value="UniProtKB-ARBA"/>
</dbReference>
<proteinExistence type="predicted"/>
<dbReference type="Gene3D" id="3.40.50.2300">
    <property type="match status" value="1"/>
</dbReference>
<keyword evidence="1" id="KW-0597">Phosphoprotein</keyword>
<keyword evidence="2" id="KW-0175">Coiled coil</keyword>
<reference evidence="5 6" key="1">
    <citation type="submission" date="2018-01" db="EMBL/GenBank/DDBJ databases">
        <title>Denitrification phenotypes of diverse strains of Pseudomonas stutzeri.</title>
        <authorList>
            <person name="Milligan D.A."/>
            <person name="Bergaust L."/>
            <person name="Bakken L.R."/>
            <person name="Frostegard A."/>
        </authorList>
    </citation>
    <scope>NUCLEOTIDE SEQUENCE [LARGE SCALE GENOMIC DNA]</scope>
    <source>
        <strain evidence="5 6">DSM 50238</strain>
    </source>
</reference>
<dbReference type="PANTHER" id="PTHR45228">
    <property type="entry name" value="CYCLIC DI-GMP PHOSPHODIESTERASE TM_0186-RELATED"/>
    <property type="match status" value="1"/>
</dbReference>
<dbReference type="Gene3D" id="1.10.3210.10">
    <property type="entry name" value="Hypothetical protein af1432"/>
    <property type="match status" value="1"/>
</dbReference>
<dbReference type="Pfam" id="PF00072">
    <property type="entry name" value="Response_reg"/>
    <property type="match status" value="1"/>
</dbReference>
<protein>
    <submittedName>
        <fullName evidence="5">Two-component system response regulator</fullName>
    </submittedName>
</protein>
<dbReference type="EMBL" id="POUK01000003">
    <property type="protein sequence ID" value="PNF76626.1"/>
    <property type="molecule type" value="Genomic_DNA"/>
</dbReference>
<gene>
    <name evidence="5" type="ORF">CXK95_09450</name>
</gene>
<evidence type="ECO:0000256" key="1">
    <source>
        <dbReference type="PROSITE-ProRule" id="PRU00169"/>
    </source>
</evidence>
<dbReference type="InterPro" id="IPR003607">
    <property type="entry name" value="HD/PDEase_dom"/>
</dbReference>
<name>A0A8E2QFR0_9GAMM</name>
<sequence length="366" mass="40657">MPIEAIRQATIVVIDDIASNLRLLESTVRALGVRRVLAFSDSSLGLAWLQQNDWDLLLLDVDMPRPNGFDILRELSGRDRARSMIVMVSALTDRTSRHRGLELGANDFISKPLDLPELLLRVRNQLQMSQAARQLNQERESLERKVLERTAQLNASYQSVVRSLLRAAQHKDEETGQHIRRIGESAALIATALGQAPEWVELIGLAAPMHDVGKIGIPDCILLKPAALTVEERRVMQQHTQIGHAILSDGEDSPLLEMAAQIALSHHEKWDGTGYPQGLKGEEIPLSARIVALCDVYDALRSPRPYKQSWPAERAQQYVREQAGVHFDPQLVAVLEGIFPLLENTQTRLADASSELPGPAYQSIPA</sequence>
<dbReference type="PROSITE" id="PS51832">
    <property type="entry name" value="HD_GYP"/>
    <property type="match status" value="1"/>
</dbReference>
<evidence type="ECO:0000313" key="6">
    <source>
        <dbReference type="Proteomes" id="UP000235881"/>
    </source>
</evidence>
<dbReference type="SMART" id="SM00448">
    <property type="entry name" value="REC"/>
    <property type="match status" value="1"/>
</dbReference>
<dbReference type="Pfam" id="PF13487">
    <property type="entry name" value="HD_5"/>
    <property type="match status" value="1"/>
</dbReference>
<dbReference type="RefSeq" id="WP_102828431.1">
    <property type="nucleotide sequence ID" value="NZ_CP065721.1"/>
</dbReference>